<dbReference type="Proteomes" id="UP001362999">
    <property type="component" value="Unassembled WGS sequence"/>
</dbReference>
<dbReference type="EMBL" id="JAWWNJ010000028">
    <property type="protein sequence ID" value="KAK7028564.1"/>
    <property type="molecule type" value="Genomic_DNA"/>
</dbReference>
<reference evidence="1 2" key="1">
    <citation type="journal article" date="2024" name="J Genomics">
        <title>Draft genome sequencing and assembly of Favolaschia claudopus CIRM-BRFM 2984 isolated from oak limbs.</title>
        <authorList>
            <person name="Navarro D."/>
            <person name="Drula E."/>
            <person name="Chaduli D."/>
            <person name="Cazenave R."/>
            <person name="Ahrendt S."/>
            <person name="Wang J."/>
            <person name="Lipzen A."/>
            <person name="Daum C."/>
            <person name="Barry K."/>
            <person name="Grigoriev I.V."/>
            <person name="Favel A."/>
            <person name="Rosso M.N."/>
            <person name="Martin F."/>
        </authorList>
    </citation>
    <scope>NUCLEOTIDE SEQUENCE [LARGE SCALE GENOMIC DNA]</scope>
    <source>
        <strain evidence="1 2">CIRM-BRFM 2984</strain>
    </source>
</reference>
<keyword evidence="2" id="KW-1185">Reference proteome</keyword>
<organism evidence="1 2">
    <name type="scientific">Favolaschia claudopus</name>
    <dbReference type="NCBI Taxonomy" id="2862362"/>
    <lineage>
        <taxon>Eukaryota</taxon>
        <taxon>Fungi</taxon>
        <taxon>Dikarya</taxon>
        <taxon>Basidiomycota</taxon>
        <taxon>Agaricomycotina</taxon>
        <taxon>Agaricomycetes</taxon>
        <taxon>Agaricomycetidae</taxon>
        <taxon>Agaricales</taxon>
        <taxon>Marasmiineae</taxon>
        <taxon>Mycenaceae</taxon>
        <taxon>Favolaschia</taxon>
    </lineage>
</organism>
<accession>A0AAW0BPJ1</accession>
<name>A0AAW0BPJ1_9AGAR</name>
<gene>
    <name evidence="1" type="ORF">R3P38DRAFT_3190161</name>
</gene>
<evidence type="ECO:0000313" key="2">
    <source>
        <dbReference type="Proteomes" id="UP001362999"/>
    </source>
</evidence>
<protein>
    <submittedName>
        <fullName evidence="1">Uncharacterized protein</fullName>
    </submittedName>
</protein>
<dbReference type="AlphaFoldDB" id="A0AAW0BPJ1"/>
<evidence type="ECO:0000313" key="1">
    <source>
        <dbReference type="EMBL" id="KAK7028564.1"/>
    </source>
</evidence>
<comment type="caution">
    <text evidence="1">The sequence shown here is derived from an EMBL/GenBank/DDBJ whole genome shotgun (WGS) entry which is preliminary data.</text>
</comment>
<proteinExistence type="predicted"/>
<sequence length="180" mass="20375">MSPFFLNLFAPLSPPTAFQASTPALSLTIHSPTLDTRATLWSPLLRPSTPRTIDAPPIYHRLFQSFSASCRSPCRRPGDRGAIWRAYLGLPRRLSRRILLFTRSEYLLCFSEYFKSTLRLSCPPAALPVFEPFPNHPCDAPLYVAGDDVSRLRQDVRRGVEALLPLPRRRQRRAPVSTSI</sequence>